<dbReference type="OrthoDB" id="9811754at2"/>
<dbReference type="PROSITE" id="PS51257">
    <property type="entry name" value="PROKAR_LIPOPROTEIN"/>
    <property type="match status" value="1"/>
</dbReference>
<dbReference type="InterPro" id="IPR050465">
    <property type="entry name" value="UPF0194_transport"/>
</dbReference>
<dbReference type="PANTHER" id="PTHR32347:SF23">
    <property type="entry name" value="BLL5650 PROTEIN"/>
    <property type="match status" value="1"/>
</dbReference>
<evidence type="ECO:0000256" key="1">
    <source>
        <dbReference type="ARBA" id="ARBA00004196"/>
    </source>
</evidence>
<dbReference type="GO" id="GO:0030313">
    <property type="term" value="C:cell envelope"/>
    <property type="evidence" value="ECO:0007669"/>
    <property type="project" value="UniProtKB-SubCell"/>
</dbReference>
<comment type="caution">
    <text evidence="5">The sequence shown here is derived from an EMBL/GenBank/DDBJ whole genome shotgun (WGS) entry which is preliminary data.</text>
</comment>
<dbReference type="RefSeq" id="WP_136862225.1">
    <property type="nucleotide sequence ID" value="NZ_SWCJ01000002.1"/>
</dbReference>
<keyword evidence="2 3" id="KW-0175">Coiled coil</keyword>
<dbReference type="EMBL" id="SWCJ01000002">
    <property type="protein sequence ID" value="TKB57580.1"/>
    <property type="molecule type" value="Genomic_DNA"/>
</dbReference>
<keyword evidence="6" id="KW-1185">Reference proteome</keyword>
<evidence type="ECO:0000259" key="4">
    <source>
        <dbReference type="Pfam" id="PF25954"/>
    </source>
</evidence>
<sequence length="335" mass="37396">MSKHPRLSVSLTPNLLICAMLLSGCGSPQEQVAVAPKAKITPLMVSGTLESSDSFSMSPPAVRWQWQYQVKYLAPEGKTVAPGERLVVLDSSELQQRLTQRQSDLASVEQDIKTTKLRNEKQAEDLKLQLAEAKMELDKAKRKYEIQDDSVAALEREKYQRDAVIAQARVELITKKIELEHTGSAQRLAMLEGDRQRWQLQVDQIQRDIAKMTITAPRAGMVVRGTGMDGTKLKEGATAYVGEPLVRLPNLDQMEVRLSIPEVEAKRVSLGQQLVVRLDASPDREFVATITEISPIFRRKNQDVPVVVFDAVAQIAQPDPELMRPGMTTKVEFAL</sequence>
<feature type="domain" description="CusB-like beta-barrel" evidence="4">
    <location>
        <begin position="257"/>
        <end position="333"/>
    </location>
</feature>
<reference evidence="5 6" key="1">
    <citation type="submission" date="2019-04" db="EMBL/GenBank/DDBJ databases">
        <authorList>
            <person name="Hwang J.C."/>
        </authorList>
    </citation>
    <scope>NUCLEOTIDE SEQUENCE [LARGE SCALE GENOMIC DNA]</scope>
    <source>
        <strain evidence="5 6">IMCC35002</strain>
    </source>
</reference>
<evidence type="ECO:0000256" key="2">
    <source>
        <dbReference type="ARBA" id="ARBA00023054"/>
    </source>
</evidence>
<dbReference type="InterPro" id="IPR058792">
    <property type="entry name" value="Beta-barrel_RND_2"/>
</dbReference>
<accession>A0A4U1BRZ6</accession>
<dbReference type="Gene3D" id="2.40.30.170">
    <property type="match status" value="1"/>
</dbReference>
<comment type="subcellular location">
    <subcellularLocation>
        <location evidence="1">Cell envelope</location>
    </subcellularLocation>
</comment>
<dbReference type="Pfam" id="PF25954">
    <property type="entry name" value="Beta-barrel_RND_2"/>
    <property type="match status" value="1"/>
</dbReference>
<evidence type="ECO:0000313" key="6">
    <source>
        <dbReference type="Proteomes" id="UP000305675"/>
    </source>
</evidence>
<gene>
    <name evidence="5" type="ORF">FCL42_04720</name>
</gene>
<protein>
    <submittedName>
        <fullName evidence="5">HlyD family efflux transporter periplasmic adaptor subunit</fullName>
    </submittedName>
</protein>
<name>A0A4U1BRZ6_9GAMM</name>
<evidence type="ECO:0000256" key="3">
    <source>
        <dbReference type="SAM" id="Coils"/>
    </source>
</evidence>
<proteinExistence type="predicted"/>
<feature type="coiled-coil region" evidence="3">
    <location>
        <begin position="116"/>
        <end position="157"/>
    </location>
</feature>
<organism evidence="5 6">
    <name type="scientific">Ferrimonas aestuarii</name>
    <dbReference type="NCBI Taxonomy" id="2569539"/>
    <lineage>
        <taxon>Bacteria</taxon>
        <taxon>Pseudomonadati</taxon>
        <taxon>Pseudomonadota</taxon>
        <taxon>Gammaproteobacteria</taxon>
        <taxon>Alteromonadales</taxon>
        <taxon>Ferrimonadaceae</taxon>
        <taxon>Ferrimonas</taxon>
    </lineage>
</organism>
<dbReference type="PANTHER" id="PTHR32347">
    <property type="entry name" value="EFFLUX SYSTEM COMPONENT YKNX-RELATED"/>
    <property type="match status" value="1"/>
</dbReference>
<dbReference type="Proteomes" id="UP000305675">
    <property type="component" value="Unassembled WGS sequence"/>
</dbReference>
<dbReference type="AlphaFoldDB" id="A0A4U1BRZ6"/>
<evidence type="ECO:0000313" key="5">
    <source>
        <dbReference type="EMBL" id="TKB57580.1"/>
    </source>
</evidence>